<dbReference type="EC" id="2.4.1.-" evidence="10"/>
<organism evidence="11 12">
    <name type="scientific">Pomacea canaliculata</name>
    <name type="common">Golden apple snail</name>
    <dbReference type="NCBI Taxonomy" id="400727"/>
    <lineage>
        <taxon>Eukaryota</taxon>
        <taxon>Metazoa</taxon>
        <taxon>Spiralia</taxon>
        <taxon>Lophotrochozoa</taxon>
        <taxon>Mollusca</taxon>
        <taxon>Gastropoda</taxon>
        <taxon>Caenogastropoda</taxon>
        <taxon>Architaenioglossa</taxon>
        <taxon>Ampullarioidea</taxon>
        <taxon>Ampullariidae</taxon>
        <taxon>Pomacea</taxon>
    </lineage>
</organism>
<dbReference type="Proteomes" id="UP000245119">
    <property type="component" value="Linkage Group LG1"/>
</dbReference>
<reference evidence="11 12" key="1">
    <citation type="submission" date="2018-04" db="EMBL/GenBank/DDBJ databases">
        <title>The genome of golden apple snail Pomacea canaliculata provides insight into stress tolerance and invasive adaptation.</title>
        <authorList>
            <person name="Liu C."/>
            <person name="Liu B."/>
            <person name="Ren Y."/>
            <person name="Zhang Y."/>
            <person name="Wang H."/>
            <person name="Li S."/>
            <person name="Jiang F."/>
            <person name="Yin L."/>
            <person name="Zhang G."/>
            <person name="Qian W."/>
            <person name="Fan W."/>
        </authorList>
    </citation>
    <scope>NUCLEOTIDE SEQUENCE [LARGE SCALE GENOMIC DNA]</scope>
    <source>
        <strain evidence="11">SZHN2017</strain>
        <tissue evidence="11">Muscle</tissue>
    </source>
</reference>
<gene>
    <name evidence="11" type="ORF">C0Q70_02173</name>
</gene>
<keyword evidence="4" id="KW-0808">Transferase</keyword>
<dbReference type="EMBL" id="PZQS01000001">
    <property type="protein sequence ID" value="PVD39538.1"/>
    <property type="molecule type" value="Genomic_DNA"/>
</dbReference>
<dbReference type="Gene3D" id="3.90.550.50">
    <property type="match status" value="1"/>
</dbReference>
<comment type="caution">
    <text evidence="11">The sequence shown here is derived from an EMBL/GenBank/DDBJ whole genome shotgun (WGS) entry which is preliminary data.</text>
</comment>
<keyword evidence="12" id="KW-1185">Reference proteome</keyword>
<dbReference type="InterPro" id="IPR002659">
    <property type="entry name" value="Glyco_trans_31"/>
</dbReference>
<sequence length="187" mass="21658">MVTALYWARDYCPGVQHVLKVDSDTFINMMLLTALLSALPSMAQTAPGHRWMLGHVNPKPVVIKSDIEYGRWKVDSNLYPFDQFPTYLYGHSYVISGCVIDDLLRAYHRMPLIPVEDAYFTGVLAKALGIRRLHSPWFATYFKFPSGFSLTSPDLLIDVTMTNFEDWTKQLQFYLTFIAKYIHMIRY</sequence>
<evidence type="ECO:0000256" key="4">
    <source>
        <dbReference type="ARBA" id="ARBA00022679"/>
    </source>
</evidence>
<dbReference type="AlphaFoldDB" id="A0A2T7Q1I5"/>
<comment type="subcellular location">
    <subcellularLocation>
        <location evidence="1 10">Golgi apparatus membrane</location>
        <topology evidence="1 10">Single-pass type II membrane protein</topology>
    </subcellularLocation>
</comment>
<evidence type="ECO:0000256" key="5">
    <source>
        <dbReference type="ARBA" id="ARBA00022692"/>
    </source>
</evidence>
<dbReference type="Pfam" id="PF01762">
    <property type="entry name" value="Galactosyl_T"/>
    <property type="match status" value="1"/>
</dbReference>
<evidence type="ECO:0000256" key="7">
    <source>
        <dbReference type="ARBA" id="ARBA00022989"/>
    </source>
</evidence>
<evidence type="ECO:0000313" key="12">
    <source>
        <dbReference type="Proteomes" id="UP000245119"/>
    </source>
</evidence>
<accession>A0A2T7Q1I5</accession>
<dbReference type="GO" id="GO:0016758">
    <property type="term" value="F:hexosyltransferase activity"/>
    <property type="evidence" value="ECO:0007669"/>
    <property type="project" value="InterPro"/>
</dbReference>
<evidence type="ECO:0000256" key="8">
    <source>
        <dbReference type="ARBA" id="ARBA00023034"/>
    </source>
</evidence>
<keyword evidence="8 10" id="KW-0333">Golgi apparatus</keyword>
<evidence type="ECO:0000313" key="11">
    <source>
        <dbReference type="EMBL" id="PVD39538.1"/>
    </source>
</evidence>
<dbReference type="PANTHER" id="PTHR11214">
    <property type="entry name" value="BETA-1,3-N-ACETYLGLUCOSAMINYLTRANSFERASE"/>
    <property type="match status" value="1"/>
</dbReference>
<name>A0A2T7Q1I5_POMCA</name>
<dbReference type="GO" id="GO:0006493">
    <property type="term" value="P:protein O-linked glycosylation"/>
    <property type="evidence" value="ECO:0007669"/>
    <property type="project" value="TreeGrafter"/>
</dbReference>
<dbReference type="OrthoDB" id="2139606at2759"/>
<evidence type="ECO:0000256" key="6">
    <source>
        <dbReference type="ARBA" id="ARBA00022968"/>
    </source>
</evidence>
<proteinExistence type="inferred from homology"/>
<comment type="similarity">
    <text evidence="2 10">Belongs to the glycosyltransferase 31 family.</text>
</comment>
<protein>
    <recommendedName>
        <fullName evidence="10">Hexosyltransferase</fullName>
        <ecNumber evidence="10">2.4.1.-</ecNumber>
    </recommendedName>
</protein>
<dbReference type="PANTHER" id="PTHR11214:SF314">
    <property type="entry name" value="HEXOSYLTRANSFERASE"/>
    <property type="match status" value="1"/>
</dbReference>
<evidence type="ECO:0000256" key="3">
    <source>
        <dbReference type="ARBA" id="ARBA00022676"/>
    </source>
</evidence>
<keyword evidence="5" id="KW-0812">Transmembrane</keyword>
<evidence type="ECO:0000256" key="9">
    <source>
        <dbReference type="ARBA" id="ARBA00023136"/>
    </source>
</evidence>
<keyword evidence="3 10" id="KW-0328">Glycosyltransferase</keyword>
<dbReference type="GO" id="GO:0000139">
    <property type="term" value="C:Golgi membrane"/>
    <property type="evidence" value="ECO:0007669"/>
    <property type="project" value="UniProtKB-SubCell"/>
</dbReference>
<keyword evidence="9" id="KW-0472">Membrane</keyword>
<evidence type="ECO:0000256" key="1">
    <source>
        <dbReference type="ARBA" id="ARBA00004323"/>
    </source>
</evidence>
<keyword evidence="6" id="KW-0735">Signal-anchor</keyword>
<evidence type="ECO:0000256" key="10">
    <source>
        <dbReference type="RuleBase" id="RU363063"/>
    </source>
</evidence>
<evidence type="ECO:0000256" key="2">
    <source>
        <dbReference type="ARBA" id="ARBA00008661"/>
    </source>
</evidence>
<keyword evidence="7" id="KW-1133">Transmembrane helix</keyword>